<reference evidence="1 2" key="1">
    <citation type="submission" date="2020-05" db="EMBL/GenBank/DDBJ databases">
        <authorList>
            <person name="Whitworth D."/>
        </authorList>
    </citation>
    <scope>NUCLEOTIDE SEQUENCE [LARGE SCALE GENOMIC DNA]</scope>
    <source>
        <strain evidence="1 2">CA046A</strain>
    </source>
</reference>
<gene>
    <name evidence="1" type="ORF">HNS30_26855</name>
</gene>
<evidence type="ECO:0000313" key="2">
    <source>
        <dbReference type="Proteomes" id="UP000528460"/>
    </source>
</evidence>
<evidence type="ECO:0000313" key="1">
    <source>
        <dbReference type="EMBL" id="NOK12671.1"/>
    </source>
</evidence>
<name>A0A7Y4NGJ9_9BACT</name>
<evidence type="ECO:0008006" key="3">
    <source>
        <dbReference type="Google" id="ProtNLM"/>
    </source>
</evidence>
<dbReference type="AlphaFoldDB" id="A0A7Y4NGJ9"/>
<organism evidence="1 2">
    <name type="scientific">Corallococcus exercitus</name>
    <dbReference type="NCBI Taxonomy" id="2316736"/>
    <lineage>
        <taxon>Bacteria</taxon>
        <taxon>Pseudomonadati</taxon>
        <taxon>Myxococcota</taxon>
        <taxon>Myxococcia</taxon>
        <taxon>Myxococcales</taxon>
        <taxon>Cystobacterineae</taxon>
        <taxon>Myxococcaceae</taxon>
        <taxon>Corallococcus</taxon>
    </lineage>
</organism>
<dbReference type="RefSeq" id="WP_171419548.1">
    <property type="nucleotide sequence ID" value="NZ_JABFJW010000250.1"/>
</dbReference>
<dbReference type="EMBL" id="JABFJW010000250">
    <property type="protein sequence ID" value="NOK12671.1"/>
    <property type="molecule type" value="Genomic_DNA"/>
</dbReference>
<dbReference type="Proteomes" id="UP000528460">
    <property type="component" value="Unassembled WGS sequence"/>
</dbReference>
<accession>A0A7Y4NGJ9</accession>
<proteinExistence type="predicted"/>
<comment type="caution">
    <text evidence="1">The sequence shown here is derived from an EMBL/GenBank/DDBJ whole genome shotgun (WGS) entry which is preliminary data.</text>
</comment>
<protein>
    <recommendedName>
        <fullName evidence="3">DUF4360 domain-containing protein</fullName>
    </recommendedName>
</protein>
<sequence length="211" mass="23200">MHTPLREPLPFLRTPFALVLSLAVLGGTGCGRESSVTGLMRVRHGDVWEDYPSHAYTWIRPNENWPKDFDIEPVFTFCNSDSPPGEFREGSRGLCVNVDFESFARGRGPASYAIEGTVQVPAEGWMTINNHVDFQAGPGHSPGLKEAWTRSFCPEAEGEEDATQRVSGRFVLEENSEDRVRGHLELTVEGQTGGTCPGEAAEVDLGFDIDT</sequence>
<dbReference type="PROSITE" id="PS51257">
    <property type="entry name" value="PROKAR_LIPOPROTEIN"/>
    <property type="match status" value="1"/>
</dbReference>